<sequence length="60" mass="7133">MKHGRERKLQGFEIVRAIHIDPMPFDIDRNQLLSSTFKFKRHVASQYCHMAIEKLYNSLS</sequence>
<protein>
    <submittedName>
        <fullName evidence="1">Uncharacterized protein</fullName>
    </submittedName>
</protein>
<accession>A0ACC1J117</accession>
<dbReference type="Proteomes" id="UP001150603">
    <property type="component" value="Unassembled WGS sequence"/>
</dbReference>
<comment type="caution">
    <text evidence="1">The sequence shown here is derived from an EMBL/GenBank/DDBJ whole genome shotgun (WGS) entry which is preliminary data.</text>
</comment>
<name>A0ACC1J117_9FUNG</name>
<proteinExistence type="predicted"/>
<evidence type="ECO:0000313" key="2">
    <source>
        <dbReference type="Proteomes" id="UP001150603"/>
    </source>
</evidence>
<evidence type="ECO:0000313" key="1">
    <source>
        <dbReference type="EMBL" id="KAJ1933377.1"/>
    </source>
</evidence>
<keyword evidence="2" id="KW-1185">Reference proteome</keyword>
<dbReference type="EMBL" id="JANBPW010005091">
    <property type="protein sequence ID" value="KAJ1933377.1"/>
    <property type="molecule type" value="Genomic_DNA"/>
</dbReference>
<reference evidence="1" key="1">
    <citation type="submission" date="2022-07" db="EMBL/GenBank/DDBJ databases">
        <title>Phylogenomic reconstructions and comparative analyses of Kickxellomycotina fungi.</title>
        <authorList>
            <person name="Reynolds N.K."/>
            <person name="Stajich J.E."/>
            <person name="Barry K."/>
            <person name="Grigoriev I.V."/>
            <person name="Crous P."/>
            <person name="Smith M.E."/>
        </authorList>
    </citation>
    <scope>NUCLEOTIDE SEQUENCE</scope>
    <source>
        <strain evidence="1">NRRL 5244</strain>
    </source>
</reference>
<gene>
    <name evidence="1" type="ORF">FBU59_006047</name>
</gene>
<organism evidence="1 2">
    <name type="scientific">Linderina macrospora</name>
    <dbReference type="NCBI Taxonomy" id="4868"/>
    <lineage>
        <taxon>Eukaryota</taxon>
        <taxon>Fungi</taxon>
        <taxon>Fungi incertae sedis</taxon>
        <taxon>Zoopagomycota</taxon>
        <taxon>Kickxellomycotina</taxon>
        <taxon>Kickxellomycetes</taxon>
        <taxon>Kickxellales</taxon>
        <taxon>Kickxellaceae</taxon>
        <taxon>Linderina</taxon>
    </lineage>
</organism>